<protein>
    <recommendedName>
        <fullName evidence="2">PA14 domain-containing protein</fullName>
    </recommendedName>
</protein>
<name>A0A2K0UA51_TRIHA</name>
<feature type="domain" description="PA14" evidence="2">
    <location>
        <begin position="203"/>
        <end position="369"/>
    </location>
</feature>
<feature type="chain" id="PRO_5014438740" description="PA14 domain-containing protein" evidence="1">
    <location>
        <begin position="22"/>
        <end position="394"/>
    </location>
</feature>
<sequence length="394" mass="42257">MKHSFSSLAAVALTLCTSVVASPAPQLLVPGIDDASCLAVNAISELLIGDPLAIAFCAAVVPLPSVIRSRTTTIVRPTTVTVTTTNSNAVRPTITSRVIVTVTSSSCTASPTPFKRQLIHGNGIYIPPIPECVTQFPTLDVTQACSCIDLPTPTFTSTRTVIVSPTITITRTVGPPGGGPPVLTTSTSTQTITTRACPAPSPCGNQGIEFAYYNRTVGGDFADWHPEEYKTIQPEYQNATNIIGGISFQDSAPKSIYGSPPLSESDFVLNHRGYIYARQTGTYTFTLNLLDDAAYIWIGPEAYSGWTGANADARAVYNNGPATETYTVNLQEGQYYPFRIIYDQGPRITEFDITVSAPDGSTFLSSSTSRSPYLVRFSCDRSTAPRFSSFGFEF</sequence>
<proteinExistence type="predicted"/>
<dbReference type="SUPFAM" id="SSF56988">
    <property type="entry name" value="Anthrax protective antigen"/>
    <property type="match status" value="1"/>
</dbReference>
<keyword evidence="1" id="KW-0732">Signal</keyword>
<comment type="caution">
    <text evidence="3">The sequence shown here is derived from an EMBL/GenBank/DDBJ whole genome shotgun (WGS) entry which is preliminary data.</text>
</comment>
<gene>
    <name evidence="3" type="ORF">THARTR1_05212</name>
</gene>
<evidence type="ECO:0000313" key="4">
    <source>
        <dbReference type="Proteomes" id="UP000236290"/>
    </source>
</evidence>
<dbReference type="Proteomes" id="UP000236290">
    <property type="component" value="Unassembled WGS sequence"/>
</dbReference>
<dbReference type="InterPro" id="IPR018871">
    <property type="entry name" value="GLEYA_adhesin_domain"/>
</dbReference>
<evidence type="ECO:0000256" key="1">
    <source>
        <dbReference type="SAM" id="SignalP"/>
    </source>
</evidence>
<dbReference type="OrthoDB" id="4388755at2759"/>
<organism evidence="3 4">
    <name type="scientific">Trichoderma harzianum</name>
    <name type="common">Hypocrea lixii</name>
    <dbReference type="NCBI Taxonomy" id="5544"/>
    <lineage>
        <taxon>Eukaryota</taxon>
        <taxon>Fungi</taxon>
        <taxon>Dikarya</taxon>
        <taxon>Ascomycota</taxon>
        <taxon>Pezizomycotina</taxon>
        <taxon>Sordariomycetes</taxon>
        <taxon>Hypocreomycetidae</taxon>
        <taxon>Hypocreales</taxon>
        <taxon>Hypocreaceae</taxon>
        <taxon>Trichoderma</taxon>
    </lineage>
</organism>
<dbReference type="Gene3D" id="2.60.120.1560">
    <property type="match status" value="1"/>
</dbReference>
<dbReference type="PROSITE" id="PS51820">
    <property type="entry name" value="PA14"/>
    <property type="match status" value="1"/>
</dbReference>
<feature type="signal peptide" evidence="1">
    <location>
        <begin position="1"/>
        <end position="21"/>
    </location>
</feature>
<evidence type="ECO:0000259" key="2">
    <source>
        <dbReference type="PROSITE" id="PS51820"/>
    </source>
</evidence>
<reference evidence="3 4" key="1">
    <citation type="submission" date="2017-02" db="EMBL/GenBank/DDBJ databases">
        <title>Genomes of Trichoderma spp. with biocontrol activity.</title>
        <authorList>
            <person name="Gardiner D."/>
            <person name="Kazan K."/>
            <person name="Vos C."/>
            <person name="Harvey P."/>
        </authorList>
    </citation>
    <scope>NUCLEOTIDE SEQUENCE [LARGE SCALE GENOMIC DNA]</scope>
    <source>
        <strain evidence="3 4">Tr1</strain>
    </source>
</reference>
<dbReference type="InterPro" id="IPR037524">
    <property type="entry name" value="PA14/GLEYA"/>
</dbReference>
<dbReference type="Pfam" id="PF10528">
    <property type="entry name" value="GLEYA"/>
    <property type="match status" value="1"/>
</dbReference>
<evidence type="ECO:0000313" key="3">
    <source>
        <dbReference type="EMBL" id="PNP54655.1"/>
    </source>
</evidence>
<dbReference type="EMBL" id="MTYI01000059">
    <property type="protein sequence ID" value="PNP54655.1"/>
    <property type="molecule type" value="Genomic_DNA"/>
</dbReference>
<accession>A0A2K0UA51</accession>
<dbReference type="AlphaFoldDB" id="A0A2K0UA51"/>